<protein>
    <submittedName>
        <fullName evidence="1">Uncharacterized protein</fullName>
    </submittedName>
</protein>
<organism evidence="1">
    <name type="scientific">Marseillevirus LCMAC202</name>
    <dbReference type="NCBI Taxonomy" id="2506606"/>
    <lineage>
        <taxon>Viruses</taxon>
        <taxon>Varidnaviria</taxon>
        <taxon>Bamfordvirae</taxon>
        <taxon>Nucleocytoviricota</taxon>
        <taxon>Megaviricetes</taxon>
        <taxon>Pimascovirales</taxon>
        <taxon>Pimascovirales incertae sedis</taxon>
        <taxon>Marseilleviridae</taxon>
    </lineage>
</organism>
<dbReference type="EMBL" id="MK500369">
    <property type="protein sequence ID" value="QBK87675.1"/>
    <property type="molecule type" value="Genomic_DNA"/>
</dbReference>
<gene>
    <name evidence="1" type="ORF">LCMAC202_00110</name>
</gene>
<sequence>MCNPVASYAEVKATIAYALTPNHLKFMKMLLQKYDIPGASTNWDALQVFAWMEGHRDQRTDCALVSSTNVGLLKYLLIHSTVNAAHVYLRWLEPYEKLLLLEPDSDISRKLILGDPAYPESSLLLITMAFNLRDKGIANLATSLVCSRPGAWRNVSIILYDKLILNNYNNVSSLRVGMIDASNANASELEKTKLFLQEVRNQQIPVNILCEALEEVGLSSIIAQVRGVFDLNDTDISDLVSLITIANPNAWKNLGCYFHDILKCNAFHPNIAKTAEILFTELRNRQISLDVVCVALTSIGLAKFINQARGLSPQYPSSAPVQAVQAVVPVQAVQAVQAVVPVQAVQVVQAAQTVQAPNSAQQQDQQSSWKTMTLPSIFYQPSPDMMENTSLKKSQLKIEEYFQVITNRDAYILEAIAKGVTIDTNQTYRELSSVQFIQQRLSGISSKISMKILRKTNKKGKKLSGELLTALTSKAQEQMLEDMQDHQDIAELAAYLESKSSKIGKFKHEGKGMKVSDLLTILTGQGIYDVESFKELGDRKVFKEFKEQVTLSFPQIRALRATLES</sequence>
<accession>A0A481YXY2</accession>
<evidence type="ECO:0000313" key="1">
    <source>
        <dbReference type="EMBL" id="QBK87675.1"/>
    </source>
</evidence>
<proteinExistence type="predicted"/>
<reference evidence="1" key="1">
    <citation type="journal article" date="2019" name="MBio">
        <title>Virus Genomes from Deep Sea Sediments Expand the Ocean Megavirome and Support Independent Origins of Viral Gigantism.</title>
        <authorList>
            <person name="Backstrom D."/>
            <person name="Yutin N."/>
            <person name="Jorgensen S.L."/>
            <person name="Dharamshi J."/>
            <person name="Homa F."/>
            <person name="Zaremba-Niedwiedzka K."/>
            <person name="Spang A."/>
            <person name="Wolf Y.I."/>
            <person name="Koonin E.V."/>
            <person name="Ettema T.J."/>
        </authorList>
    </citation>
    <scope>NUCLEOTIDE SEQUENCE</scope>
</reference>
<name>A0A481YXY2_9VIRU</name>